<dbReference type="GO" id="GO:0005524">
    <property type="term" value="F:ATP binding"/>
    <property type="evidence" value="ECO:0007669"/>
    <property type="project" value="UniProtKB-KW"/>
</dbReference>
<dbReference type="CDD" id="cd03230">
    <property type="entry name" value="ABC_DR_subfamily_A"/>
    <property type="match status" value="1"/>
</dbReference>
<gene>
    <name evidence="7" type="ORF">GGR24_002582</name>
</gene>
<dbReference type="InterPro" id="IPR003593">
    <property type="entry name" value="AAA+_ATPase"/>
</dbReference>
<evidence type="ECO:0000313" key="8">
    <source>
        <dbReference type="Proteomes" id="UP000528964"/>
    </source>
</evidence>
<keyword evidence="2" id="KW-0813">Transport</keyword>
<comment type="caution">
    <text evidence="7">The sequence shown here is derived from an EMBL/GenBank/DDBJ whole genome shotgun (WGS) entry which is preliminary data.</text>
</comment>
<evidence type="ECO:0000313" key="7">
    <source>
        <dbReference type="EMBL" id="MBB3973905.1"/>
    </source>
</evidence>
<proteinExistence type="inferred from homology"/>
<dbReference type="PROSITE" id="PS50893">
    <property type="entry name" value="ABC_TRANSPORTER_2"/>
    <property type="match status" value="1"/>
</dbReference>
<dbReference type="SUPFAM" id="SSF52540">
    <property type="entry name" value="P-loop containing nucleoside triphosphate hydrolases"/>
    <property type="match status" value="1"/>
</dbReference>
<evidence type="ECO:0000256" key="2">
    <source>
        <dbReference type="ARBA" id="ARBA00022448"/>
    </source>
</evidence>
<reference evidence="7 8" key="1">
    <citation type="submission" date="2020-08" db="EMBL/GenBank/DDBJ databases">
        <title>Genomic Encyclopedia of Type Strains, Phase IV (KMG-IV): sequencing the most valuable type-strain genomes for metagenomic binning, comparative biology and taxonomic classification.</title>
        <authorList>
            <person name="Goeker M."/>
        </authorList>
    </citation>
    <scope>NUCLEOTIDE SEQUENCE [LARGE SCALE GENOMIC DNA]</scope>
    <source>
        <strain evidence="7 8">DSM 25481</strain>
    </source>
</reference>
<dbReference type="Gene3D" id="3.40.50.300">
    <property type="entry name" value="P-loop containing nucleotide triphosphate hydrolases"/>
    <property type="match status" value="1"/>
</dbReference>
<evidence type="ECO:0000256" key="5">
    <source>
        <dbReference type="ARBA" id="ARBA00022840"/>
    </source>
</evidence>
<comment type="similarity">
    <text evidence="1">Belongs to the ABC transporter superfamily.</text>
</comment>
<dbReference type="PANTHER" id="PTHR42711">
    <property type="entry name" value="ABC TRANSPORTER ATP-BINDING PROTEIN"/>
    <property type="match status" value="1"/>
</dbReference>
<evidence type="ECO:0000256" key="4">
    <source>
        <dbReference type="ARBA" id="ARBA00022741"/>
    </source>
</evidence>
<keyword evidence="3" id="KW-0536">Nodulation</keyword>
<dbReference type="InterPro" id="IPR050763">
    <property type="entry name" value="ABC_transporter_ATP-binding"/>
</dbReference>
<keyword evidence="5 7" id="KW-0067">ATP-binding</keyword>
<evidence type="ECO:0000256" key="1">
    <source>
        <dbReference type="ARBA" id="ARBA00005417"/>
    </source>
</evidence>
<protein>
    <submittedName>
        <fullName evidence="7">ABC-2 type transport system ATP-binding protein</fullName>
    </submittedName>
</protein>
<accession>A0A7W6D434</accession>
<dbReference type="InterPro" id="IPR017871">
    <property type="entry name" value="ABC_transporter-like_CS"/>
</dbReference>
<dbReference type="InterPro" id="IPR027417">
    <property type="entry name" value="P-loop_NTPase"/>
</dbReference>
<keyword evidence="8" id="KW-1185">Reference proteome</keyword>
<dbReference type="SMART" id="SM00382">
    <property type="entry name" value="AAA"/>
    <property type="match status" value="1"/>
</dbReference>
<organism evidence="7 8">
    <name type="scientific">Hansschlegelia beijingensis</name>
    <dbReference type="NCBI Taxonomy" id="1133344"/>
    <lineage>
        <taxon>Bacteria</taxon>
        <taxon>Pseudomonadati</taxon>
        <taxon>Pseudomonadota</taxon>
        <taxon>Alphaproteobacteria</taxon>
        <taxon>Hyphomicrobiales</taxon>
        <taxon>Methylopilaceae</taxon>
        <taxon>Hansschlegelia</taxon>
    </lineage>
</organism>
<name>A0A7W6D434_9HYPH</name>
<dbReference type="PANTHER" id="PTHR42711:SF5">
    <property type="entry name" value="ABC TRANSPORTER ATP-BINDING PROTEIN NATA"/>
    <property type="match status" value="1"/>
</dbReference>
<dbReference type="GO" id="GO:0016887">
    <property type="term" value="F:ATP hydrolysis activity"/>
    <property type="evidence" value="ECO:0007669"/>
    <property type="project" value="InterPro"/>
</dbReference>
<dbReference type="Proteomes" id="UP000528964">
    <property type="component" value="Unassembled WGS sequence"/>
</dbReference>
<dbReference type="RefSeq" id="WP_183395775.1">
    <property type="nucleotide sequence ID" value="NZ_JACIDR010000004.1"/>
</dbReference>
<dbReference type="AlphaFoldDB" id="A0A7W6D434"/>
<dbReference type="PROSITE" id="PS00211">
    <property type="entry name" value="ABC_TRANSPORTER_1"/>
    <property type="match status" value="1"/>
</dbReference>
<evidence type="ECO:0000256" key="3">
    <source>
        <dbReference type="ARBA" id="ARBA00022458"/>
    </source>
</evidence>
<feature type="domain" description="ABC transporter" evidence="6">
    <location>
        <begin position="7"/>
        <end position="236"/>
    </location>
</feature>
<dbReference type="InterPro" id="IPR003439">
    <property type="entry name" value="ABC_transporter-like_ATP-bd"/>
</dbReference>
<keyword evidence="4" id="KW-0547">Nucleotide-binding</keyword>
<evidence type="ECO:0000259" key="6">
    <source>
        <dbReference type="PROSITE" id="PS50893"/>
    </source>
</evidence>
<sequence length="314" mass="33005">MTEQLPLRLDGVSYAYGSRRGVDRIGLVVEAGEVCALIGHNGAGKSTAIGLACGRLRPQAGSVRVRGRDPARERAARAVVGFAPQEVALYPKLTVRENLVAFSAFGAGDARPGSAGVDDALRRADAEAIAGRRVESLSGGEKRRANVAAALLGRPALLILDEPSAGVDAESRAVIHGAVRSARADGAAVLVSTHDMDEAEALADRVALMSEGRILRMGRPRDLLAQAFGADAIEVTAFVAERSPDALRLALRNAGLRAQEDARRWSAITQGRDDAMRLEEQLSRIEGVVELRMRRAGLAALLAVAARDAGASVP</sequence>
<dbReference type="EMBL" id="JACIDR010000004">
    <property type="protein sequence ID" value="MBB3973905.1"/>
    <property type="molecule type" value="Genomic_DNA"/>
</dbReference>
<dbReference type="Pfam" id="PF00005">
    <property type="entry name" value="ABC_tran"/>
    <property type="match status" value="1"/>
</dbReference>